<evidence type="ECO:0000313" key="3">
    <source>
        <dbReference type="Proteomes" id="UP000433876"/>
    </source>
</evidence>
<dbReference type="AlphaFoldDB" id="A0A8S8ZD18"/>
<gene>
    <name evidence="2" type="ORF">SMACR_09481</name>
</gene>
<name>A0A8S8ZD18_SORMA</name>
<feature type="region of interest" description="Disordered" evidence="1">
    <location>
        <begin position="1"/>
        <end position="30"/>
    </location>
</feature>
<protein>
    <submittedName>
        <fullName evidence="2">Uncharacterized protein</fullName>
    </submittedName>
</protein>
<evidence type="ECO:0000256" key="1">
    <source>
        <dbReference type="SAM" id="MobiDB-lite"/>
    </source>
</evidence>
<dbReference type="Proteomes" id="UP000433876">
    <property type="component" value="Unassembled WGS sequence"/>
</dbReference>
<evidence type="ECO:0000313" key="2">
    <source>
        <dbReference type="EMBL" id="KAA8624126.1"/>
    </source>
</evidence>
<sequence>MATQKPKLGLPGAKVRRKRKAREFSSDKVDEDTALAPKRVRTGGSLLRPYYHSSIDPGSACLRPRCDGSHQTRDGSGGFAVVHNRLKVGTSEKQGRVGRGWPATPSPSNMFTEALALAQCHTDIAHTPGFEVQ</sequence>
<reference evidence="2 3" key="1">
    <citation type="submission" date="2017-07" db="EMBL/GenBank/DDBJ databases">
        <title>Genome sequence of the Sordaria macrospora wild type strain R19027.</title>
        <authorList>
            <person name="Nowrousian M."/>
            <person name="Teichert I."/>
            <person name="Kueck U."/>
        </authorList>
    </citation>
    <scope>NUCLEOTIDE SEQUENCE [LARGE SCALE GENOMIC DNA]</scope>
    <source>
        <strain evidence="2 3">R19027</strain>
        <tissue evidence="2">Mycelium</tissue>
    </source>
</reference>
<dbReference type="VEuPathDB" id="FungiDB:SMAC_09481"/>
<accession>A0A8S8ZD18</accession>
<organism evidence="2 3">
    <name type="scientific">Sordaria macrospora</name>
    <dbReference type="NCBI Taxonomy" id="5147"/>
    <lineage>
        <taxon>Eukaryota</taxon>
        <taxon>Fungi</taxon>
        <taxon>Dikarya</taxon>
        <taxon>Ascomycota</taxon>
        <taxon>Pezizomycotina</taxon>
        <taxon>Sordariomycetes</taxon>
        <taxon>Sordariomycetidae</taxon>
        <taxon>Sordariales</taxon>
        <taxon>Sordariaceae</taxon>
        <taxon>Sordaria</taxon>
    </lineage>
</organism>
<dbReference type="EMBL" id="NMPR01000257">
    <property type="protein sequence ID" value="KAA8624126.1"/>
    <property type="molecule type" value="Genomic_DNA"/>
</dbReference>
<proteinExistence type="predicted"/>
<comment type="caution">
    <text evidence="2">The sequence shown here is derived from an EMBL/GenBank/DDBJ whole genome shotgun (WGS) entry which is preliminary data.</text>
</comment>